<dbReference type="InterPro" id="IPR001245">
    <property type="entry name" value="Ser-Thr/Tyr_kinase_cat_dom"/>
</dbReference>
<evidence type="ECO:0000256" key="4">
    <source>
        <dbReference type="ARBA" id="ARBA00022692"/>
    </source>
</evidence>
<dbReference type="PROSITE" id="PS00108">
    <property type="entry name" value="PROTEIN_KINASE_ST"/>
    <property type="match status" value="1"/>
</dbReference>
<dbReference type="Pfam" id="PF12819">
    <property type="entry name" value="Malectin_like"/>
    <property type="match status" value="1"/>
</dbReference>
<dbReference type="InterPro" id="IPR008271">
    <property type="entry name" value="Ser/Thr_kinase_AS"/>
</dbReference>
<evidence type="ECO:0000256" key="8">
    <source>
        <dbReference type="ARBA" id="ARBA00022840"/>
    </source>
</evidence>
<dbReference type="InterPro" id="IPR011009">
    <property type="entry name" value="Kinase-like_dom_sf"/>
</dbReference>
<dbReference type="InterPro" id="IPR024788">
    <property type="entry name" value="Malectin-like_Carb-bd_dom"/>
</dbReference>
<keyword evidence="3" id="KW-0808">Transferase</keyword>
<gene>
    <name evidence="16" type="ORF">C2S53_007486</name>
</gene>
<dbReference type="GO" id="GO:0004714">
    <property type="term" value="F:transmembrane receptor protein tyrosine kinase activity"/>
    <property type="evidence" value="ECO:0007669"/>
    <property type="project" value="InterPro"/>
</dbReference>
<dbReference type="InterPro" id="IPR000719">
    <property type="entry name" value="Prot_kinase_dom"/>
</dbReference>
<dbReference type="EMBL" id="SDAM02000099">
    <property type="protein sequence ID" value="KAH6830320.1"/>
    <property type="molecule type" value="Genomic_DNA"/>
</dbReference>
<accession>A0AAD4P8Y7</accession>
<keyword evidence="9 13" id="KW-1133">Transmembrane helix</keyword>
<feature type="transmembrane region" description="Helical" evidence="13">
    <location>
        <begin position="436"/>
        <end position="458"/>
    </location>
</feature>
<dbReference type="PANTHER" id="PTHR34590:SF5">
    <property type="entry name" value="OS04G0586500 PROTEIN"/>
    <property type="match status" value="1"/>
</dbReference>
<name>A0AAD4P8Y7_PERFH</name>
<evidence type="ECO:0000259" key="15">
    <source>
        <dbReference type="PROSITE" id="PS50011"/>
    </source>
</evidence>
<reference evidence="16 17" key="1">
    <citation type="journal article" date="2021" name="Nat. Commun.">
        <title>Incipient diploidization of the medicinal plant Perilla within 10,000 years.</title>
        <authorList>
            <person name="Zhang Y."/>
            <person name="Shen Q."/>
            <person name="Leng L."/>
            <person name="Zhang D."/>
            <person name="Chen S."/>
            <person name="Shi Y."/>
            <person name="Ning Z."/>
            <person name="Chen S."/>
        </authorList>
    </citation>
    <scope>NUCLEOTIDE SEQUENCE [LARGE SCALE GENOMIC DNA]</scope>
    <source>
        <strain evidence="17">cv. PC099</strain>
    </source>
</reference>
<keyword evidence="10 13" id="KW-0472">Membrane</keyword>
<protein>
    <recommendedName>
        <fullName evidence="15">Protein kinase domain-containing protein</fullName>
    </recommendedName>
</protein>
<dbReference type="PROSITE" id="PS50011">
    <property type="entry name" value="PROTEIN_KINASE_DOM"/>
    <property type="match status" value="1"/>
</dbReference>
<proteinExistence type="predicted"/>
<evidence type="ECO:0000256" key="5">
    <source>
        <dbReference type="ARBA" id="ARBA00022729"/>
    </source>
</evidence>
<evidence type="ECO:0000313" key="17">
    <source>
        <dbReference type="Proteomes" id="UP001190926"/>
    </source>
</evidence>
<keyword evidence="4 13" id="KW-0812">Transmembrane</keyword>
<comment type="caution">
    <text evidence="16">The sequence shown here is derived from an EMBL/GenBank/DDBJ whole genome shotgun (WGS) entry which is preliminary data.</text>
</comment>
<evidence type="ECO:0000256" key="13">
    <source>
        <dbReference type="SAM" id="Phobius"/>
    </source>
</evidence>
<feature type="binding site" evidence="12">
    <location>
        <position position="546"/>
    </location>
    <ligand>
        <name>ATP</name>
        <dbReference type="ChEBI" id="CHEBI:30616"/>
    </ligand>
</feature>
<evidence type="ECO:0000256" key="14">
    <source>
        <dbReference type="SAM" id="SignalP"/>
    </source>
</evidence>
<dbReference type="SMART" id="SM00220">
    <property type="entry name" value="S_TKc"/>
    <property type="match status" value="1"/>
</dbReference>
<keyword evidence="11" id="KW-0325">Glycoprotein</keyword>
<comment type="subcellular location">
    <subcellularLocation>
        <location evidence="1">Membrane</location>
        <topology evidence="1">Single-pass type I membrane protein</topology>
    </subcellularLocation>
</comment>
<evidence type="ECO:0000256" key="9">
    <source>
        <dbReference type="ARBA" id="ARBA00022989"/>
    </source>
</evidence>
<dbReference type="Gene3D" id="1.10.510.10">
    <property type="entry name" value="Transferase(Phosphotransferase) domain 1"/>
    <property type="match status" value="1"/>
</dbReference>
<dbReference type="AlphaFoldDB" id="A0AAD4P8Y7"/>
<dbReference type="CDD" id="cd14066">
    <property type="entry name" value="STKc_IRAK"/>
    <property type="match status" value="1"/>
</dbReference>
<keyword evidence="8 12" id="KW-0067">ATP-binding</keyword>
<dbReference type="GO" id="GO:0016020">
    <property type="term" value="C:membrane"/>
    <property type="evidence" value="ECO:0007669"/>
    <property type="project" value="UniProtKB-SubCell"/>
</dbReference>
<dbReference type="Gene3D" id="2.60.120.430">
    <property type="entry name" value="Galactose-binding lectin"/>
    <property type="match status" value="2"/>
</dbReference>
<feature type="chain" id="PRO_5042073060" description="Protein kinase domain-containing protein" evidence="14">
    <location>
        <begin position="21"/>
        <end position="831"/>
    </location>
</feature>
<dbReference type="FunFam" id="2.60.120.430:FF:000003">
    <property type="entry name" value="FERONIA receptor-like kinase"/>
    <property type="match status" value="1"/>
</dbReference>
<sequence>MSSISLYLFILLHIFPTTKAATASPPAYTAPDLILLNCGESSKLNDTSRRSWDGDDRSIYVPYNTANISSASTASYTGPSVLQVPYKTARVFRSSFRYTFRVSTGPKFIRLYFYSDVYSHYNTSESFFSVTANGFTLLSNFSAFLYSRSSSQPSFIREFVINVQKYSRLDLQFSPNPYSFAFVNGIEIVSIPDELYFRGNDVPIKYMNQLYYLTNDTALETLYRLNVGGSRVEIEDDSGPDRGMFRAWSPDDDYMYGGDFGWTLHLENVEIKYTPATPRYSAPEIVYTSAREMANTSISLDWRFRIDSGFYYLLRFHFCEFTLDVRLQNQRVFTININNQTTELDSDVITWAGGPDIPIFRDYITWVPDDGHHGKQDLRISLYPYRESRPQYYSALLNGLEMLKLSDPKGSLAAANPELAADSPPPAKKKTRRSSVTYAVIGSVIAVLTVVAALSYLVSRRWRKVEGFSASYAARSSWLPLSSTASTSTTSTTRSGVVSDLCRYFSLNEIKDATHSFDESYIIGKGGFGNVYRGLLDDGATTVAIKRLKQSSNQGVREFLTEIEMLSKVRHVHLVSLIGYCDDNEEMILVYDYMAHGTLRDHLSNRENSPLNWKQCLQICIGAATGLHHLHTGSEHAIIHRDVKSTNILLDENWVAKISDFGLSKMGQSNESFTHISTDVKGTFGYLDPKYLSTHQLTRKSDVYAFGVVLFEVLSGRPAVDVRLEEEQHSLAGWARCCIREGKVDGLIDLNLMGQISDACLKVFVGIAGRCVHIQPMERPTMADVVTSLELALALQQTAEEGADDEYGGRTYCDQRLTVISMDAMHKPSIT</sequence>
<feature type="domain" description="Protein kinase" evidence="15">
    <location>
        <begin position="517"/>
        <end position="793"/>
    </location>
</feature>
<keyword evidence="6 12" id="KW-0547">Nucleotide-binding</keyword>
<dbReference type="GO" id="GO:0004674">
    <property type="term" value="F:protein serine/threonine kinase activity"/>
    <property type="evidence" value="ECO:0007669"/>
    <property type="project" value="UniProtKB-KW"/>
</dbReference>
<dbReference type="PROSITE" id="PS00107">
    <property type="entry name" value="PROTEIN_KINASE_ATP"/>
    <property type="match status" value="1"/>
</dbReference>
<dbReference type="PANTHER" id="PTHR34590">
    <property type="entry name" value="OS03G0124300 PROTEIN-RELATED"/>
    <property type="match status" value="1"/>
</dbReference>
<keyword evidence="17" id="KW-1185">Reference proteome</keyword>
<evidence type="ECO:0000256" key="1">
    <source>
        <dbReference type="ARBA" id="ARBA00004479"/>
    </source>
</evidence>
<evidence type="ECO:0000256" key="6">
    <source>
        <dbReference type="ARBA" id="ARBA00022741"/>
    </source>
</evidence>
<evidence type="ECO:0000313" key="16">
    <source>
        <dbReference type="EMBL" id="KAH6830320.1"/>
    </source>
</evidence>
<dbReference type="InterPro" id="IPR045272">
    <property type="entry name" value="ANXUR1/2-like"/>
</dbReference>
<keyword evidence="2" id="KW-0723">Serine/threonine-protein kinase</keyword>
<evidence type="ECO:0000256" key="3">
    <source>
        <dbReference type="ARBA" id="ARBA00022679"/>
    </source>
</evidence>
<dbReference type="Gene3D" id="3.30.200.20">
    <property type="entry name" value="Phosphorylase Kinase, domain 1"/>
    <property type="match status" value="1"/>
</dbReference>
<dbReference type="GO" id="GO:0010038">
    <property type="term" value="P:response to metal ion"/>
    <property type="evidence" value="ECO:0007669"/>
    <property type="project" value="UniProtKB-ARBA"/>
</dbReference>
<dbReference type="FunFam" id="2.60.120.430:FF:000007">
    <property type="entry name" value="FERONIA receptor-like kinase"/>
    <property type="match status" value="1"/>
</dbReference>
<dbReference type="Pfam" id="PF07714">
    <property type="entry name" value="PK_Tyr_Ser-Thr"/>
    <property type="match status" value="1"/>
</dbReference>
<evidence type="ECO:0000256" key="7">
    <source>
        <dbReference type="ARBA" id="ARBA00022777"/>
    </source>
</evidence>
<dbReference type="FunFam" id="3.30.200.20:FF:000645">
    <property type="entry name" value="Receptor-like protein kinase FERONIA"/>
    <property type="match status" value="1"/>
</dbReference>
<dbReference type="GO" id="GO:0005524">
    <property type="term" value="F:ATP binding"/>
    <property type="evidence" value="ECO:0007669"/>
    <property type="project" value="UniProtKB-UniRule"/>
</dbReference>
<evidence type="ECO:0000256" key="12">
    <source>
        <dbReference type="PROSITE-ProRule" id="PRU10141"/>
    </source>
</evidence>
<organism evidence="16 17">
    <name type="scientific">Perilla frutescens var. hirtella</name>
    <name type="common">Perilla citriodora</name>
    <name type="synonym">Perilla setoyensis</name>
    <dbReference type="NCBI Taxonomy" id="608512"/>
    <lineage>
        <taxon>Eukaryota</taxon>
        <taxon>Viridiplantae</taxon>
        <taxon>Streptophyta</taxon>
        <taxon>Embryophyta</taxon>
        <taxon>Tracheophyta</taxon>
        <taxon>Spermatophyta</taxon>
        <taxon>Magnoliopsida</taxon>
        <taxon>eudicotyledons</taxon>
        <taxon>Gunneridae</taxon>
        <taxon>Pentapetalae</taxon>
        <taxon>asterids</taxon>
        <taxon>lamiids</taxon>
        <taxon>Lamiales</taxon>
        <taxon>Lamiaceae</taxon>
        <taxon>Nepetoideae</taxon>
        <taxon>Elsholtzieae</taxon>
        <taxon>Perilla</taxon>
    </lineage>
</organism>
<evidence type="ECO:0000256" key="2">
    <source>
        <dbReference type="ARBA" id="ARBA00022527"/>
    </source>
</evidence>
<evidence type="ECO:0000256" key="11">
    <source>
        <dbReference type="ARBA" id="ARBA00023180"/>
    </source>
</evidence>
<evidence type="ECO:0000256" key="10">
    <source>
        <dbReference type="ARBA" id="ARBA00023136"/>
    </source>
</evidence>
<dbReference type="InterPro" id="IPR017441">
    <property type="entry name" value="Protein_kinase_ATP_BS"/>
</dbReference>
<dbReference type="FunFam" id="1.10.510.10:FF:000252">
    <property type="entry name" value="Receptor-like protein kinase FERONIA"/>
    <property type="match status" value="1"/>
</dbReference>
<keyword evidence="7" id="KW-0418">Kinase</keyword>
<dbReference type="Proteomes" id="UP001190926">
    <property type="component" value="Unassembled WGS sequence"/>
</dbReference>
<feature type="signal peptide" evidence="14">
    <location>
        <begin position="1"/>
        <end position="20"/>
    </location>
</feature>
<keyword evidence="5 14" id="KW-0732">Signal</keyword>
<dbReference type="SUPFAM" id="SSF56112">
    <property type="entry name" value="Protein kinase-like (PK-like)"/>
    <property type="match status" value="1"/>
</dbReference>